<dbReference type="EMBL" id="CABFJX010000413">
    <property type="protein sequence ID" value="VTT82398.1"/>
    <property type="molecule type" value="Genomic_DNA"/>
</dbReference>
<dbReference type="AlphaFoldDB" id="A0A9Q9RZ82"/>
<organism evidence="1 2">
    <name type="scientific">Fusarium fujikuroi</name>
    <name type="common">Bakanae and foot rot disease fungus</name>
    <name type="synonym">Gibberella fujikuroi</name>
    <dbReference type="NCBI Taxonomy" id="5127"/>
    <lineage>
        <taxon>Eukaryota</taxon>
        <taxon>Fungi</taxon>
        <taxon>Dikarya</taxon>
        <taxon>Ascomycota</taxon>
        <taxon>Pezizomycotina</taxon>
        <taxon>Sordariomycetes</taxon>
        <taxon>Hypocreomycetidae</taxon>
        <taxon>Hypocreales</taxon>
        <taxon>Nectriaceae</taxon>
        <taxon>Fusarium</taxon>
        <taxon>Fusarium fujikuroi species complex</taxon>
    </lineage>
</organism>
<evidence type="ECO:0000313" key="1">
    <source>
        <dbReference type="EMBL" id="VTT82398.1"/>
    </source>
</evidence>
<proteinExistence type="predicted"/>
<accession>A0A9Q9RZ82</accession>
<comment type="caution">
    <text evidence="1">The sequence shown here is derived from an EMBL/GenBank/DDBJ whole genome shotgun (WGS) entry which is preliminary data.</text>
</comment>
<gene>
    <name evidence="1" type="ORF">C2S_12429</name>
</gene>
<dbReference type="Proteomes" id="UP000760494">
    <property type="component" value="Unassembled WGS sequence"/>
</dbReference>
<name>A0A9Q9RZ82_FUSFU</name>
<evidence type="ECO:0000313" key="2">
    <source>
        <dbReference type="Proteomes" id="UP000760494"/>
    </source>
</evidence>
<protein>
    <submittedName>
        <fullName evidence="1">Uncharacterized protein</fullName>
    </submittedName>
</protein>
<sequence>MPSNHSDAGSVVYDPAKIRRHAWCNAARIWASIRLAPALTSIIHLSETALIWYPSRQSGIRCTLRKQQDLELVAVQQNSRSQGKIATNLVQTLHDLQKRPMRAYKRIFGRQWLGFSRFFGAPKLHHTSERAKSASQAPYCFNSISPSLNMISRLCWSDSTILLHGYVSVQPLGFEEKLFGVCTVRQSL</sequence>
<reference evidence="1" key="1">
    <citation type="submission" date="2019-05" db="EMBL/GenBank/DDBJ databases">
        <authorList>
            <person name="Piombo E."/>
        </authorList>
    </citation>
    <scope>NUCLEOTIDE SEQUENCE</scope>
    <source>
        <strain evidence="1">C2S</strain>
    </source>
</reference>